<evidence type="ECO:0000313" key="5">
    <source>
        <dbReference type="Proteomes" id="UP000594261"/>
    </source>
</evidence>
<evidence type="ECO:0000256" key="1">
    <source>
        <dbReference type="ARBA" id="ARBA00023157"/>
    </source>
</evidence>
<keyword evidence="5" id="KW-1185">Reference proteome</keyword>
<reference evidence="4 5" key="1">
    <citation type="journal article" date="2016" name="G3 (Bethesda)">
        <title>First Draft Assembly and Annotation of the Genome of a California Endemic Oak Quercus lobata Nee (Fagaceae).</title>
        <authorList>
            <person name="Sork V.L."/>
            <person name="Fitz-Gibbon S.T."/>
            <person name="Puiu D."/>
            <person name="Crepeau M."/>
            <person name="Gugger P.F."/>
            <person name="Sherman R."/>
            <person name="Stevens K."/>
            <person name="Langley C.H."/>
            <person name="Pellegrini M."/>
            <person name="Salzberg S.L."/>
        </authorList>
    </citation>
    <scope>NUCLEOTIDE SEQUENCE [LARGE SCALE GENOMIC DNA]</scope>
    <source>
        <strain evidence="4 5">cv. SW786</strain>
    </source>
</reference>
<name>A0A7N2LP96_QUELO</name>
<dbReference type="PROSITE" id="PS01187">
    <property type="entry name" value="EGF_CA"/>
    <property type="match status" value="1"/>
</dbReference>
<dbReference type="InterPro" id="IPR018097">
    <property type="entry name" value="EGF_Ca-bd_CS"/>
</dbReference>
<feature type="domain" description="NOTCH1 EGF-like calcium-binding" evidence="3">
    <location>
        <begin position="40"/>
        <end position="67"/>
    </location>
</feature>
<dbReference type="InParanoid" id="A0A7N2LP96"/>
<dbReference type="Gene3D" id="2.10.25.10">
    <property type="entry name" value="Laminin"/>
    <property type="match status" value="1"/>
</dbReference>
<evidence type="ECO:0000256" key="2">
    <source>
        <dbReference type="SAM" id="SignalP"/>
    </source>
</evidence>
<dbReference type="Proteomes" id="UP000594261">
    <property type="component" value="Chromosome 5"/>
</dbReference>
<accession>A0A7N2LP96</accession>
<dbReference type="CDD" id="cd00054">
    <property type="entry name" value="EGF_CA"/>
    <property type="match status" value="1"/>
</dbReference>
<organism evidence="4 5">
    <name type="scientific">Quercus lobata</name>
    <name type="common">Valley oak</name>
    <dbReference type="NCBI Taxonomy" id="97700"/>
    <lineage>
        <taxon>Eukaryota</taxon>
        <taxon>Viridiplantae</taxon>
        <taxon>Streptophyta</taxon>
        <taxon>Embryophyta</taxon>
        <taxon>Tracheophyta</taxon>
        <taxon>Spermatophyta</taxon>
        <taxon>Magnoliopsida</taxon>
        <taxon>eudicotyledons</taxon>
        <taxon>Gunneridae</taxon>
        <taxon>Pentapetalae</taxon>
        <taxon>rosids</taxon>
        <taxon>fabids</taxon>
        <taxon>Fagales</taxon>
        <taxon>Fagaceae</taxon>
        <taxon>Quercus</taxon>
    </lineage>
</organism>
<dbReference type="EnsemblPlants" id="QL05p028777:mrna">
    <property type="protein sequence ID" value="QL05p028777:mrna"/>
    <property type="gene ID" value="QL05p028777"/>
</dbReference>
<keyword evidence="1" id="KW-1015">Disulfide bond</keyword>
<evidence type="ECO:0000313" key="4">
    <source>
        <dbReference type="EnsemblPlants" id="QL05p028777:mrna"/>
    </source>
</evidence>
<dbReference type="GO" id="GO:0005509">
    <property type="term" value="F:calcium ion binding"/>
    <property type="evidence" value="ECO:0007669"/>
    <property type="project" value="InterPro"/>
</dbReference>
<reference evidence="4" key="2">
    <citation type="submission" date="2021-01" db="UniProtKB">
        <authorList>
            <consortium name="EnsemblPlants"/>
        </authorList>
    </citation>
    <scope>IDENTIFICATION</scope>
</reference>
<dbReference type="AlphaFoldDB" id="A0A7N2LP96"/>
<keyword evidence="2" id="KW-0732">Signal</keyword>
<proteinExistence type="predicted"/>
<sequence length="107" mass="11380">MASCPVLSCSAPACMTVHLPVCLARVLRLAACSRESPANINECENETLNKCPNKSDCVNTQGSYNCNKPKSPVKIAITGIGFLIIGTDAHCLRSVSKPIVVRFFAAV</sequence>
<dbReference type="InterPro" id="IPR049883">
    <property type="entry name" value="NOTCH1_EGF-like"/>
</dbReference>
<dbReference type="EMBL" id="LRBV02000005">
    <property type="status" value="NOT_ANNOTATED_CDS"/>
    <property type="molecule type" value="Genomic_DNA"/>
</dbReference>
<feature type="signal peptide" evidence="2">
    <location>
        <begin position="1"/>
        <end position="24"/>
    </location>
</feature>
<protein>
    <recommendedName>
        <fullName evidence="3">NOTCH1 EGF-like calcium-binding domain-containing protein</fullName>
    </recommendedName>
</protein>
<dbReference type="Gramene" id="QL05p028777:mrna">
    <property type="protein sequence ID" value="QL05p028777:mrna"/>
    <property type="gene ID" value="QL05p028777"/>
</dbReference>
<evidence type="ECO:0000259" key="3">
    <source>
        <dbReference type="Pfam" id="PF07645"/>
    </source>
</evidence>
<dbReference type="Pfam" id="PF07645">
    <property type="entry name" value="EGF_CA"/>
    <property type="match status" value="1"/>
</dbReference>
<feature type="chain" id="PRO_5029456095" description="NOTCH1 EGF-like calcium-binding domain-containing protein" evidence="2">
    <location>
        <begin position="25"/>
        <end position="107"/>
    </location>
</feature>